<dbReference type="SUPFAM" id="SSF55620">
    <property type="entry name" value="Tetrahydrobiopterin biosynthesis enzymes-like"/>
    <property type="match status" value="1"/>
</dbReference>
<name>A0A9D9N0R5_9BACT</name>
<comment type="caution">
    <text evidence="9">The sequence shown here is derived from an EMBL/GenBank/DDBJ whole genome shotgun (WGS) entry which is preliminary data.</text>
</comment>
<keyword evidence="4 6" id="KW-0289">Folate biosynthesis</keyword>
<feature type="domain" description="Dihydroneopterin aldolase/epimerase" evidence="8">
    <location>
        <begin position="22"/>
        <end position="134"/>
    </location>
</feature>
<dbReference type="Pfam" id="PF02152">
    <property type="entry name" value="FolB"/>
    <property type="match status" value="1"/>
</dbReference>
<evidence type="ECO:0000256" key="4">
    <source>
        <dbReference type="ARBA" id="ARBA00022909"/>
    </source>
</evidence>
<comment type="function">
    <text evidence="6">Catalyzes the conversion of 7,8-dihydroneopterin to 6-hydroxymethyl-7,8-dihydropterin.</text>
</comment>
<dbReference type="Proteomes" id="UP000823617">
    <property type="component" value="Unassembled WGS sequence"/>
</dbReference>
<dbReference type="PANTHER" id="PTHR42844">
    <property type="entry name" value="DIHYDRONEOPTERIN ALDOLASE 1-RELATED"/>
    <property type="match status" value="1"/>
</dbReference>
<sequence length="167" mass="18399">MDINIEMNAAGTTDIVCGKGILELEGMEFHAFHGCLPHEKSTGNLYTVDFRAVLDMKAAALSDSLEDALDYGKVYEVICREMEVHSDLLEHLAGRIVNALAEAFPELEDFSVRVSKRRPPVRGVAAWSRVTMFHGSAPQPGQATELCTARKRHQRQAASEEGSEIGR</sequence>
<reference evidence="9" key="1">
    <citation type="submission" date="2020-10" db="EMBL/GenBank/DDBJ databases">
        <authorList>
            <person name="Gilroy R."/>
        </authorList>
    </citation>
    <scope>NUCLEOTIDE SEQUENCE</scope>
    <source>
        <strain evidence="9">B1-3475</strain>
    </source>
</reference>
<dbReference type="AlphaFoldDB" id="A0A9D9N0R5"/>
<reference evidence="9" key="2">
    <citation type="journal article" date="2021" name="PeerJ">
        <title>Extensive microbial diversity within the chicken gut microbiome revealed by metagenomics and culture.</title>
        <authorList>
            <person name="Gilroy R."/>
            <person name="Ravi A."/>
            <person name="Getino M."/>
            <person name="Pursley I."/>
            <person name="Horton D.L."/>
            <person name="Alikhan N.F."/>
            <person name="Baker D."/>
            <person name="Gharbi K."/>
            <person name="Hall N."/>
            <person name="Watson M."/>
            <person name="Adriaenssens E.M."/>
            <person name="Foster-Nyarko E."/>
            <person name="Jarju S."/>
            <person name="Secka A."/>
            <person name="Antonio M."/>
            <person name="Oren A."/>
            <person name="Chaudhuri R.R."/>
            <person name="La Ragione R."/>
            <person name="Hildebrand F."/>
            <person name="Pallen M.J."/>
        </authorList>
    </citation>
    <scope>NUCLEOTIDE SEQUENCE</scope>
    <source>
        <strain evidence="9">B1-3475</strain>
    </source>
</reference>
<dbReference type="InterPro" id="IPR006157">
    <property type="entry name" value="FolB_dom"/>
</dbReference>
<evidence type="ECO:0000256" key="2">
    <source>
        <dbReference type="ARBA" id="ARBA00005013"/>
    </source>
</evidence>
<evidence type="ECO:0000259" key="8">
    <source>
        <dbReference type="SMART" id="SM00905"/>
    </source>
</evidence>
<evidence type="ECO:0000256" key="7">
    <source>
        <dbReference type="SAM" id="MobiDB-lite"/>
    </source>
</evidence>
<dbReference type="EC" id="4.1.2.25" evidence="6"/>
<dbReference type="Gene3D" id="3.30.1130.10">
    <property type="match status" value="1"/>
</dbReference>
<protein>
    <recommendedName>
        <fullName evidence="6">7,8-dihydroneopterin aldolase</fullName>
        <ecNumber evidence="6">4.1.2.25</ecNumber>
    </recommendedName>
</protein>
<dbReference type="GO" id="GO:0004150">
    <property type="term" value="F:dihydroneopterin aldolase activity"/>
    <property type="evidence" value="ECO:0007669"/>
    <property type="project" value="UniProtKB-UniRule"/>
</dbReference>
<evidence type="ECO:0000256" key="5">
    <source>
        <dbReference type="ARBA" id="ARBA00023239"/>
    </source>
</evidence>
<dbReference type="NCBIfam" id="TIGR00525">
    <property type="entry name" value="folB"/>
    <property type="match status" value="1"/>
</dbReference>
<proteinExistence type="inferred from homology"/>
<dbReference type="GO" id="GO:0005737">
    <property type="term" value="C:cytoplasm"/>
    <property type="evidence" value="ECO:0007669"/>
    <property type="project" value="TreeGrafter"/>
</dbReference>
<keyword evidence="5 6" id="KW-0456">Lyase</keyword>
<dbReference type="PANTHER" id="PTHR42844:SF1">
    <property type="entry name" value="DIHYDRONEOPTERIN ALDOLASE 1-RELATED"/>
    <property type="match status" value="1"/>
</dbReference>
<organism evidence="9 10">
    <name type="scientific">Candidatus Cryptobacteroides intestinigallinarum</name>
    <dbReference type="NCBI Taxonomy" id="2840767"/>
    <lineage>
        <taxon>Bacteria</taxon>
        <taxon>Pseudomonadati</taxon>
        <taxon>Bacteroidota</taxon>
        <taxon>Bacteroidia</taxon>
        <taxon>Bacteroidales</taxon>
        <taxon>Candidatus Cryptobacteroides</taxon>
    </lineage>
</organism>
<dbReference type="EMBL" id="JADIMK010000066">
    <property type="protein sequence ID" value="MBO8455960.1"/>
    <property type="molecule type" value="Genomic_DNA"/>
</dbReference>
<comment type="catalytic activity">
    <reaction evidence="1 6">
        <text>7,8-dihydroneopterin = 6-hydroxymethyl-7,8-dihydropterin + glycolaldehyde</text>
        <dbReference type="Rhea" id="RHEA:10540"/>
        <dbReference type="ChEBI" id="CHEBI:17001"/>
        <dbReference type="ChEBI" id="CHEBI:17071"/>
        <dbReference type="ChEBI" id="CHEBI:44841"/>
        <dbReference type="EC" id="4.1.2.25"/>
    </reaction>
</comment>
<evidence type="ECO:0000256" key="1">
    <source>
        <dbReference type="ARBA" id="ARBA00001353"/>
    </source>
</evidence>
<evidence type="ECO:0000256" key="3">
    <source>
        <dbReference type="ARBA" id="ARBA00005708"/>
    </source>
</evidence>
<comment type="similarity">
    <text evidence="3 6">Belongs to the DHNA family.</text>
</comment>
<dbReference type="SMART" id="SM00905">
    <property type="entry name" value="FolB"/>
    <property type="match status" value="1"/>
</dbReference>
<dbReference type="InterPro" id="IPR043133">
    <property type="entry name" value="GTP-CH-I_C/QueF"/>
</dbReference>
<accession>A0A9D9N0R5</accession>
<evidence type="ECO:0000313" key="10">
    <source>
        <dbReference type="Proteomes" id="UP000823617"/>
    </source>
</evidence>
<comment type="pathway">
    <text evidence="2 6">Cofactor biosynthesis; tetrahydrofolate biosynthesis; 2-amino-4-hydroxy-6-hydroxymethyl-7,8-dihydropteridine diphosphate from 7,8-dihydroneopterin triphosphate: step 3/4.</text>
</comment>
<evidence type="ECO:0000256" key="6">
    <source>
        <dbReference type="RuleBase" id="RU362079"/>
    </source>
</evidence>
<dbReference type="GO" id="GO:0046656">
    <property type="term" value="P:folic acid biosynthetic process"/>
    <property type="evidence" value="ECO:0007669"/>
    <property type="project" value="UniProtKB-UniRule"/>
</dbReference>
<evidence type="ECO:0000313" key="9">
    <source>
        <dbReference type="EMBL" id="MBO8455960.1"/>
    </source>
</evidence>
<dbReference type="GO" id="GO:0046654">
    <property type="term" value="P:tetrahydrofolate biosynthetic process"/>
    <property type="evidence" value="ECO:0007669"/>
    <property type="project" value="UniProtKB-UniRule"/>
</dbReference>
<feature type="region of interest" description="Disordered" evidence="7">
    <location>
        <begin position="136"/>
        <end position="167"/>
    </location>
</feature>
<dbReference type="NCBIfam" id="TIGR00526">
    <property type="entry name" value="folB_dom"/>
    <property type="match status" value="1"/>
</dbReference>
<dbReference type="InterPro" id="IPR006156">
    <property type="entry name" value="Dihydroneopterin_aldolase"/>
</dbReference>
<gene>
    <name evidence="9" type="primary">folB</name>
    <name evidence="9" type="ORF">IAC08_06105</name>
</gene>